<name>A0ACC3SB21_9PEZI</name>
<evidence type="ECO:0000313" key="1">
    <source>
        <dbReference type="EMBL" id="KAK8205644.1"/>
    </source>
</evidence>
<proteinExistence type="predicted"/>
<organism evidence="1 2">
    <name type="scientific">Zalaria obscura</name>
    <dbReference type="NCBI Taxonomy" id="2024903"/>
    <lineage>
        <taxon>Eukaryota</taxon>
        <taxon>Fungi</taxon>
        <taxon>Dikarya</taxon>
        <taxon>Ascomycota</taxon>
        <taxon>Pezizomycotina</taxon>
        <taxon>Dothideomycetes</taxon>
        <taxon>Dothideomycetidae</taxon>
        <taxon>Dothideales</taxon>
        <taxon>Zalariaceae</taxon>
        <taxon>Zalaria</taxon>
    </lineage>
</organism>
<dbReference type="EMBL" id="JAMKPW020000023">
    <property type="protein sequence ID" value="KAK8205644.1"/>
    <property type="molecule type" value="Genomic_DNA"/>
</dbReference>
<comment type="caution">
    <text evidence="1">The sequence shown here is derived from an EMBL/GenBank/DDBJ whole genome shotgun (WGS) entry which is preliminary data.</text>
</comment>
<accession>A0ACC3SB21</accession>
<dbReference type="Proteomes" id="UP001320706">
    <property type="component" value="Unassembled WGS sequence"/>
</dbReference>
<gene>
    <name evidence="1" type="ORF">M8818_004821</name>
</gene>
<sequence>MAGHTSKPQNIAPAPSNETTYTLADQPVGGGQGTPSEADPARKKRKLTAVACSTCQRRKSDNITSRRTALKQQNAELHDTMGGMNALIDRLKVASDSDASKVLARIRVGENVDDIIREIQDEGTTHVQVQPQSPEPEGPEPPSFDLGLSDVIRKSPQQELFAPLFPDHEELDPASFNLIDIPGTLERYMSRADDIPLWPDTPVDCSPLFDRMTWSAWMPKGAAAGEYDQSGSELGPLRPGSSLENPTSIRSSDAGIGDWQTSSQSNIGPPYSAVLPHYKNNFESQAESFRRRLSAAEPTHQEGVSVAPGAHDSAGNLPLSDPVQSAIRPTRGPSSDAGIMLIPHWAMMSVSQDEDGTPTRALNTFYVNTLHAIRAGAPIAQIIGPHPFIAALSDREKFAMAPELSKWAARMVRSIKSTAGAGGSIADQTKTDVTHCALMYLFWLVMRWMLHPCADHYYAIPCWLRPTPEQLCNPHPMVMDFLVWPKIRELRGEALRDLGWLLQVCMTMTVNWPEERGGGLKGAVCIDGQSGELDLNPIAKDRLYNLENWSVAPSVRRYLPNADEMLKVRAEE</sequence>
<reference evidence="1" key="1">
    <citation type="submission" date="2024-02" db="EMBL/GenBank/DDBJ databases">
        <title>Metagenome Assembled Genome of Zalaria obscura JY119.</title>
        <authorList>
            <person name="Vighnesh L."/>
            <person name="Jagadeeshwari U."/>
            <person name="Venkata Ramana C."/>
            <person name="Sasikala C."/>
        </authorList>
    </citation>
    <scope>NUCLEOTIDE SEQUENCE</scope>
    <source>
        <strain evidence="1">JY119</strain>
    </source>
</reference>
<evidence type="ECO:0000313" key="2">
    <source>
        <dbReference type="Proteomes" id="UP001320706"/>
    </source>
</evidence>
<keyword evidence="2" id="KW-1185">Reference proteome</keyword>
<protein>
    <submittedName>
        <fullName evidence="1">Uncharacterized protein</fullName>
    </submittedName>
</protein>